<sequence>MTDENKGGAPENNGNAEKHGLYSDREKLFQRLSDDEKKLVIEIGTDLIERVNGTVGAYEREAIRNIAVDTVKRWRANEHIVASDLVESGDERADRANKTYSRLVRDTTSELEKLGLLEDGPEMKKAEAQSGWMEQISEATDASDD</sequence>
<reference evidence="2 3" key="1">
    <citation type="submission" date="2022-09" db="EMBL/GenBank/DDBJ databases">
        <title>Enrichment on poylsaccharides allowed isolation of novel metabolic and taxonomic groups of Haloarchaea.</title>
        <authorList>
            <person name="Sorokin D.Y."/>
            <person name="Elcheninov A.G."/>
            <person name="Khizhniak T.V."/>
            <person name="Kolganova T.V."/>
            <person name="Kublanov I.V."/>
        </authorList>
    </citation>
    <scope>NUCLEOTIDE SEQUENCE [LARGE SCALE GENOMIC DNA]</scope>
    <source>
        <strain evidence="2 3">AArc-curdl1</strain>
    </source>
</reference>
<protein>
    <submittedName>
        <fullName evidence="2">Uncharacterized protein</fullName>
    </submittedName>
</protein>
<name>A0AAP2ZBN9_9EURY</name>
<dbReference type="Proteomes" id="UP001321047">
    <property type="component" value="Unassembled WGS sequence"/>
</dbReference>
<feature type="region of interest" description="Disordered" evidence="1">
    <location>
        <begin position="117"/>
        <end position="145"/>
    </location>
</feature>
<dbReference type="EMBL" id="JAOPJZ010000034">
    <property type="protein sequence ID" value="MCU4754252.1"/>
    <property type="molecule type" value="Genomic_DNA"/>
</dbReference>
<evidence type="ECO:0000313" key="2">
    <source>
        <dbReference type="EMBL" id="MCU4754252.1"/>
    </source>
</evidence>
<feature type="region of interest" description="Disordered" evidence="1">
    <location>
        <begin position="1"/>
        <end position="22"/>
    </location>
</feature>
<feature type="compositionally biased region" description="Basic and acidic residues" evidence="1">
    <location>
        <begin position="117"/>
        <end position="127"/>
    </location>
</feature>
<dbReference type="AlphaFoldDB" id="A0AAP2ZBN9"/>
<dbReference type="RefSeq" id="WP_342810554.1">
    <property type="nucleotide sequence ID" value="NZ_JAOPJZ010000034.1"/>
</dbReference>
<evidence type="ECO:0000256" key="1">
    <source>
        <dbReference type="SAM" id="MobiDB-lite"/>
    </source>
</evidence>
<proteinExistence type="predicted"/>
<gene>
    <name evidence="2" type="ORF">OB919_20090</name>
</gene>
<organism evidence="2 3">
    <name type="scientific">Natronosalvus hydrolyticus</name>
    <dbReference type="NCBI Taxonomy" id="2979988"/>
    <lineage>
        <taxon>Archaea</taxon>
        <taxon>Methanobacteriati</taxon>
        <taxon>Methanobacteriota</taxon>
        <taxon>Stenosarchaea group</taxon>
        <taxon>Halobacteria</taxon>
        <taxon>Halobacteriales</taxon>
        <taxon>Natrialbaceae</taxon>
        <taxon>Natronosalvus</taxon>
    </lineage>
</organism>
<evidence type="ECO:0000313" key="3">
    <source>
        <dbReference type="Proteomes" id="UP001321047"/>
    </source>
</evidence>
<comment type="caution">
    <text evidence="2">The sequence shown here is derived from an EMBL/GenBank/DDBJ whole genome shotgun (WGS) entry which is preliminary data.</text>
</comment>
<keyword evidence="3" id="KW-1185">Reference proteome</keyword>
<accession>A0AAP2ZBN9</accession>